<gene>
    <name evidence="1" type="ORF">HNR50_003534</name>
</gene>
<protein>
    <recommendedName>
        <fullName evidence="3">Lipoprotein</fullName>
    </recommendedName>
</protein>
<dbReference type="RefSeq" id="WP_184748089.1">
    <property type="nucleotide sequence ID" value="NZ_JACHGJ010000008.1"/>
</dbReference>
<proteinExistence type="predicted"/>
<evidence type="ECO:0008006" key="3">
    <source>
        <dbReference type="Google" id="ProtNLM"/>
    </source>
</evidence>
<dbReference type="AlphaFoldDB" id="A0A841RD20"/>
<evidence type="ECO:0000313" key="2">
    <source>
        <dbReference type="Proteomes" id="UP000587760"/>
    </source>
</evidence>
<sequence length="129" mass="15017">MKHLSALFLLFLLSCSHTPEKKDYLGVYSIIKVLEGEESIQISPLLNQIELTDSLYIYRIDRNGDNLFSSDEISKTAYTFSVDDEENPFIWLAGNESNIYLLDDKYYDRLFSRIDETGKTVILYTKKVR</sequence>
<organism evidence="1 2">
    <name type="scientific">Spirochaeta isovalerica</name>
    <dbReference type="NCBI Taxonomy" id="150"/>
    <lineage>
        <taxon>Bacteria</taxon>
        <taxon>Pseudomonadati</taxon>
        <taxon>Spirochaetota</taxon>
        <taxon>Spirochaetia</taxon>
        <taxon>Spirochaetales</taxon>
        <taxon>Spirochaetaceae</taxon>
        <taxon>Spirochaeta</taxon>
    </lineage>
</organism>
<keyword evidence="2" id="KW-1185">Reference proteome</keyword>
<dbReference type="PROSITE" id="PS51257">
    <property type="entry name" value="PROKAR_LIPOPROTEIN"/>
    <property type="match status" value="1"/>
</dbReference>
<evidence type="ECO:0000313" key="1">
    <source>
        <dbReference type="EMBL" id="MBB6481853.1"/>
    </source>
</evidence>
<comment type="caution">
    <text evidence="1">The sequence shown here is derived from an EMBL/GenBank/DDBJ whole genome shotgun (WGS) entry which is preliminary data.</text>
</comment>
<name>A0A841RD20_9SPIO</name>
<reference evidence="1 2" key="1">
    <citation type="submission" date="2020-08" db="EMBL/GenBank/DDBJ databases">
        <title>Genomic Encyclopedia of Type Strains, Phase IV (KMG-IV): sequencing the most valuable type-strain genomes for metagenomic binning, comparative biology and taxonomic classification.</title>
        <authorList>
            <person name="Goeker M."/>
        </authorList>
    </citation>
    <scope>NUCLEOTIDE SEQUENCE [LARGE SCALE GENOMIC DNA]</scope>
    <source>
        <strain evidence="1 2">DSM 2461</strain>
    </source>
</reference>
<accession>A0A841RD20</accession>
<dbReference type="Proteomes" id="UP000587760">
    <property type="component" value="Unassembled WGS sequence"/>
</dbReference>
<dbReference type="EMBL" id="JACHGJ010000008">
    <property type="protein sequence ID" value="MBB6481853.1"/>
    <property type="molecule type" value="Genomic_DNA"/>
</dbReference>